<dbReference type="SMART" id="SM00594">
    <property type="entry name" value="UAS"/>
    <property type="match status" value="1"/>
</dbReference>
<dbReference type="PROSITE" id="PS00194">
    <property type="entry name" value="THIOREDOXIN_1"/>
    <property type="match status" value="1"/>
</dbReference>
<dbReference type="PANTHER" id="PTHR32234:SF0">
    <property type="entry name" value="THIOL:DISULFIDE INTERCHANGE PROTEIN DSBD"/>
    <property type="match status" value="1"/>
</dbReference>
<dbReference type="Pfam" id="PF13899">
    <property type="entry name" value="Thioredoxin_7"/>
    <property type="match status" value="1"/>
</dbReference>
<feature type="signal peptide" evidence="1">
    <location>
        <begin position="1"/>
        <end position="20"/>
    </location>
</feature>
<dbReference type="InterPro" id="IPR006577">
    <property type="entry name" value="UAS"/>
</dbReference>
<dbReference type="InterPro" id="IPR013766">
    <property type="entry name" value="Thioredoxin_domain"/>
</dbReference>
<protein>
    <submittedName>
        <fullName evidence="3">Thioredoxin family protein</fullName>
    </submittedName>
</protein>
<name>A0ABS6YC17_9BACT</name>
<reference evidence="3 4" key="1">
    <citation type="submission" date="2021-07" db="EMBL/GenBank/DDBJ databases">
        <title>Genomic diversity and antimicrobial resistance of Prevotella spp. isolated from chronic lung disease airways.</title>
        <authorList>
            <person name="Webb K.A."/>
            <person name="Olagoke O.S."/>
            <person name="Baird T."/>
            <person name="Neill J."/>
            <person name="Pham A."/>
            <person name="Wells T.J."/>
            <person name="Ramsay K.A."/>
            <person name="Bell S.C."/>
            <person name="Sarovich D.S."/>
            <person name="Price E.P."/>
        </authorList>
    </citation>
    <scope>NUCLEOTIDE SEQUENCE [LARGE SCALE GENOMIC DNA]</scope>
    <source>
        <strain evidence="3 4">SCHI0011.S.12</strain>
    </source>
</reference>
<dbReference type="InterPro" id="IPR017937">
    <property type="entry name" value="Thioredoxin_CS"/>
</dbReference>
<accession>A0ABS6YC17</accession>
<dbReference type="EMBL" id="JAHXCT010000003">
    <property type="protein sequence ID" value="MBW4769120.1"/>
    <property type="molecule type" value="Genomic_DNA"/>
</dbReference>
<dbReference type="PANTHER" id="PTHR32234">
    <property type="entry name" value="THIOL:DISULFIDE INTERCHANGE PROTEIN DSBD"/>
    <property type="match status" value="1"/>
</dbReference>
<keyword evidence="1" id="KW-0732">Signal</keyword>
<dbReference type="Proteomes" id="UP000788426">
    <property type="component" value="Unassembled WGS sequence"/>
</dbReference>
<gene>
    <name evidence="3" type="ORF">KZO38_05025</name>
</gene>
<proteinExistence type="predicted"/>
<feature type="chain" id="PRO_5047330785" evidence="1">
    <location>
        <begin position="21"/>
        <end position="444"/>
    </location>
</feature>
<dbReference type="RefSeq" id="WP_219480671.1">
    <property type="nucleotide sequence ID" value="NZ_JAHXCT010000003.1"/>
</dbReference>
<evidence type="ECO:0000313" key="3">
    <source>
        <dbReference type="EMBL" id="MBW4769120.1"/>
    </source>
</evidence>
<keyword evidence="4" id="KW-1185">Reference proteome</keyword>
<evidence type="ECO:0000259" key="2">
    <source>
        <dbReference type="PROSITE" id="PS51352"/>
    </source>
</evidence>
<evidence type="ECO:0000313" key="4">
    <source>
        <dbReference type="Proteomes" id="UP000788426"/>
    </source>
</evidence>
<organism evidence="3 4">
    <name type="scientific">Hoylesella nanceiensis</name>
    <dbReference type="NCBI Taxonomy" id="425941"/>
    <lineage>
        <taxon>Bacteria</taxon>
        <taxon>Pseudomonadati</taxon>
        <taxon>Bacteroidota</taxon>
        <taxon>Bacteroidia</taxon>
        <taxon>Bacteroidales</taxon>
        <taxon>Prevotellaceae</taxon>
        <taxon>Hoylesella</taxon>
    </lineage>
</organism>
<evidence type="ECO:0000256" key="1">
    <source>
        <dbReference type="SAM" id="SignalP"/>
    </source>
</evidence>
<dbReference type="PROSITE" id="PS51352">
    <property type="entry name" value="THIOREDOXIN_2"/>
    <property type="match status" value="1"/>
</dbReference>
<comment type="caution">
    <text evidence="3">The sequence shown here is derived from an EMBL/GenBank/DDBJ whole genome shotgun (WGS) entry which is preliminary data.</text>
</comment>
<sequence>MNMKKIFLMLFALLSLVAKAQNTSDKSSADVKGIIFFNGTFAEALAEAKKTNKALFVDFYAVWCVPCKHMAKNVFTLKEVGDYMNKHFISLQIDAEKPENVEIAKQYKVEAYPTVAFIDADGKPLSVNVGALGKEELLEAAQIAAGESVSFDDLYKKYKANPQDLAVQQELLLKAPSFLQAQDGIEADKWVTRIQKIYQNYVATKNPKELINANDYRIILTLEGDDNKEHKLGIVNMINSNIDEWTKALGKAPAFYIVEANDAFAEDYAKEANVKYKDYVDNVKNLYAKAYSIIAQPGVNSYEHAQLYNDALYNLYKNKDVKGYIKAMQQLFEKMGTAAQPSDFGKAAQNLYNAAAKSLKNEDHQQAIQWVTKALQGDDAVMDRVNYIVMIGDSYRALKDYNKAREYYNQGFAESLRMENMEMPQAMVQGAIKQKLATLELLEK</sequence>
<feature type="domain" description="Thioredoxin" evidence="2">
    <location>
        <begin position="14"/>
        <end position="146"/>
    </location>
</feature>